<dbReference type="OrthoDB" id="447477at2759"/>
<dbReference type="SUPFAM" id="SSF140959">
    <property type="entry name" value="Indolic compounds 2,3-dioxygenase-like"/>
    <property type="match status" value="1"/>
</dbReference>
<evidence type="ECO:0000313" key="2">
    <source>
        <dbReference type="EMBL" id="CAC5415260.1"/>
    </source>
</evidence>
<dbReference type="GO" id="GO:0019442">
    <property type="term" value="P:L-tryptophan catabolic process to acetyl-CoA"/>
    <property type="evidence" value="ECO:0007669"/>
    <property type="project" value="TreeGrafter"/>
</dbReference>
<name>A0A6J8E453_MYTCO</name>
<dbReference type="PANTHER" id="PTHR10138">
    <property type="entry name" value="TRYPTOPHAN 2,3-DIOXYGENASE"/>
    <property type="match status" value="1"/>
</dbReference>
<dbReference type="Pfam" id="PF03301">
    <property type="entry name" value="Trp_dioxygenase"/>
    <property type="match status" value="1"/>
</dbReference>
<evidence type="ECO:0000256" key="1">
    <source>
        <dbReference type="SAM" id="MobiDB-lite"/>
    </source>
</evidence>
<reference evidence="2 3" key="1">
    <citation type="submission" date="2020-06" db="EMBL/GenBank/DDBJ databases">
        <authorList>
            <person name="Li R."/>
            <person name="Bekaert M."/>
        </authorList>
    </citation>
    <scope>NUCLEOTIDE SEQUENCE [LARGE SCALE GENOMIC DNA]</scope>
    <source>
        <strain evidence="3">wild</strain>
    </source>
</reference>
<feature type="region of interest" description="Disordered" evidence="1">
    <location>
        <begin position="1"/>
        <end position="20"/>
    </location>
</feature>
<dbReference type="GO" id="GO:0019441">
    <property type="term" value="P:L-tryptophan catabolic process to kynurenine"/>
    <property type="evidence" value="ECO:0007669"/>
    <property type="project" value="InterPro"/>
</dbReference>
<organism evidence="2 3">
    <name type="scientific">Mytilus coruscus</name>
    <name type="common">Sea mussel</name>
    <dbReference type="NCBI Taxonomy" id="42192"/>
    <lineage>
        <taxon>Eukaryota</taxon>
        <taxon>Metazoa</taxon>
        <taxon>Spiralia</taxon>
        <taxon>Lophotrochozoa</taxon>
        <taxon>Mollusca</taxon>
        <taxon>Bivalvia</taxon>
        <taxon>Autobranchia</taxon>
        <taxon>Pteriomorphia</taxon>
        <taxon>Mytilida</taxon>
        <taxon>Mytiloidea</taxon>
        <taxon>Mytilidae</taxon>
        <taxon>Mytilinae</taxon>
        <taxon>Mytilus</taxon>
    </lineage>
</organism>
<keyword evidence="2" id="KW-0560">Oxidoreductase</keyword>
<protein>
    <submittedName>
        <fullName evidence="2">TDO2</fullName>
        <ecNumber evidence="2">1.13.11.11</ecNumber>
    </submittedName>
</protein>
<accession>A0A6J8E453</accession>
<dbReference type="EMBL" id="CACVKT020008394">
    <property type="protein sequence ID" value="CAC5415260.1"/>
    <property type="molecule type" value="Genomic_DNA"/>
</dbReference>
<dbReference type="GO" id="GO:0046872">
    <property type="term" value="F:metal ion binding"/>
    <property type="evidence" value="ECO:0007669"/>
    <property type="project" value="InterPro"/>
</dbReference>
<dbReference type="Gene3D" id="1.20.58.480">
    <property type="match status" value="1"/>
</dbReference>
<gene>
    <name evidence="2" type="ORF">MCOR_47966</name>
</gene>
<feature type="compositionally biased region" description="Polar residues" evidence="1">
    <location>
        <begin position="1"/>
        <end position="17"/>
    </location>
</feature>
<keyword evidence="3" id="KW-1185">Reference proteome</keyword>
<dbReference type="PANTHER" id="PTHR10138:SF0">
    <property type="entry name" value="TRYPTOPHAN 2,3-DIOXYGENASE"/>
    <property type="match status" value="1"/>
</dbReference>
<evidence type="ECO:0000313" key="3">
    <source>
        <dbReference type="Proteomes" id="UP000507470"/>
    </source>
</evidence>
<dbReference type="GO" id="GO:0004833">
    <property type="term" value="F:L-tryptophan 2,3-dioxygenase activity"/>
    <property type="evidence" value="ECO:0007669"/>
    <property type="project" value="UniProtKB-EC"/>
</dbReference>
<dbReference type="EC" id="1.13.11.11" evidence="2"/>
<sequence length="352" mass="40885">MEGASQMTAGGNASGGTSEHEKAKSYENYLQLDKVLDGVRLLSVANKDPAHDEHLFIVIHQAFELWFKQMLFDMESVMEIFDSNPAREEKHMLTITQRLERIVLIWKPTNNYLLIDQFFILETMPPLNFLEFRHHLGSASGFQSLQFRLLENKFGIREKDRIDYDNKPYYEKLDLESSRDAVRKSANEKTLFSVVQTWLEGMDEKDTEFWESYKMAVENSEDKASFQGVVDKAKYDSDHEEGIRRMSHKAFKGALRISLLRDEPGYCLPYKVLTLLTDVDELMMKWRYNHVLMVHRMIGSKTGTGSTAVSGKKSGYQYLISTVNDKYRVFIDFFNMSTFLLPRWELKAAKKG</sequence>
<dbReference type="Proteomes" id="UP000507470">
    <property type="component" value="Unassembled WGS sequence"/>
</dbReference>
<dbReference type="InterPro" id="IPR037217">
    <property type="entry name" value="Trp/Indoleamine_2_3_dOase-like"/>
</dbReference>
<dbReference type="AlphaFoldDB" id="A0A6J8E453"/>
<proteinExistence type="predicted"/>
<dbReference type="InterPro" id="IPR004981">
    <property type="entry name" value="Trp_2_3_dOase"/>
</dbReference>
<dbReference type="GO" id="GO:0020037">
    <property type="term" value="F:heme binding"/>
    <property type="evidence" value="ECO:0007669"/>
    <property type="project" value="InterPro"/>
</dbReference>